<gene>
    <name evidence="2" type="ORF">IAG42_34135</name>
</gene>
<feature type="region of interest" description="Disordered" evidence="1">
    <location>
        <begin position="431"/>
        <end position="451"/>
    </location>
</feature>
<dbReference type="SUPFAM" id="SSF48452">
    <property type="entry name" value="TPR-like"/>
    <property type="match status" value="2"/>
</dbReference>
<dbReference type="Gene3D" id="1.25.40.10">
    <property type="entry name" value="Tetratricopeptide repeat domain"/>
    <property type="match status" value="2"/>
</dbReference>
<dbReference type="KEGG" id="sxn:IAG42_34135"/>
<keyword evidence="3" id="KW-1185">Reference proteome</keyword>
<organism evidence="2 3">
    <name type="scientific">Streptomyces xanthii</name>
    <dbReference type="NCBI Taxonomy" id="2768069"/>
    <lineage>
        <taxon>Bacteria</taxon>
        <taxon>Bacillati</taxon>
        <taxon>Actinomycetota</taxon>
        <taxon>Actinomycetes</taxon>
        <taxon>Kitasatosporales</taxon>
        <taxon>Streptomycetaceae</taxon>
        <taxon>Streptomyces</taxon>
    </lineage>
</organism>
<reference evidence="2 3" key="1">
    <citation type="submission" date="2020-09" db="EMBL/GenBank/DDBJ databases">
        <title>A novel species.</title>
        <authorList>
            <person name="Gao J."/>
        </authorList>
    </citation>
    <scope>NUCLEOTIDE SEQUENCE [LARGE SCALE GENOMIC DNA]</scope>
    <source>
        <strain evidence="2 3">CRXT-Y-14</strain>
    </source>
</reference>
<protein>
    <submittedName>
        <fullName evidence="2">Tetratricopeptide repeat protein</fullName>
    </submittedName>
</protein>
<dbReference type="AlphaFoldDB" id="A0A7H1BHF7"/>
<evidence type="ECO:0000313" key="3">
    <source>
        <dbReference type="Proteomes" id="UP000516428"/>
    </source>
</evidence>
<dbReference type="Pfam" id="PF07721">
    <property type="entry name" value="TPR_4"/>
    <property type="match status" value="3"/>
</dbReference>
<dbReference type="GO" id="GO:0042802">
    <property type="term" value="F:identical protein binding"/>
    <property type="evidence" value="ECO:0007669"/>
    <property type="project" value="InterPro"/>
</dbReference>
<dbReference type="RefSeq" id="WP_188340823.1">
    <property type="nucleotide sequence ID" value="NZ_CP061281.1"/>
</dbReference>
<evidence type="ECO:0000313" key="2">
    <source>
        <dbReference type="EMBL" id="QNS08162.1"/>
    </source>
</evidence>
<dbReference type="InterPro" id="IPR011717">
    <property type="entry name" value="TPR-4"/>
</dbReference>
<accession>A0A7H1BHF7</accession>
<sequence length="451" mass="49478">MDVADLDHRTRTESGCIPPGLVSRLLERGHAEAVARWAGRGEWFCAREWARLLGEQGRRTEALEVVAPYAATGWWPAITSTAGLLESWGRAGEAIASARTAMEEGRDPLALAFYARLLHRHGRGDEAFELLRPHIDEHRTFAVALVDVAEGAGRHEEAAELLAARVPEEHRCDGPWCCRGLDPDTAIGLLATIRERQGRVDEAIALLRTRNTTSLNGRDQLADLLARHDRTEQLHAYAAADELGHVAQRLAELLEERGDVAAAVAVYRQARDTSAGHATLTVELAHLLARHHRADEAIEMMRDLAEASGADDWILDVLCTLYADHGRPEDGLAHLDAIERRSGEAEWELFRLRLPLMAACDRIDQALVQARAHPEGDTSYAASHLAAVLAAAGRTEEAVVLLRPHASANSHDLAAYLIELGRVDEAVTVLHQDRTGPPRRSSAVRSLEPPF</sequence>
<dbReference type="Proteomes" id="UP000516428">
    <property type="component" value="Chromosome"/>
</dbReference>
<proteinExistence type="predicted"/>
<name>A0A7H1BHF7_9ACTN</name>
<evidence type="ECO:0000256" key="1">
    <source>
        <dbReference type="SAM" id="MobiDB-lite"/>
    </source>
</evidence>
<dbReference type="InterPro" id="IPR011990">
    <property type="entry name" value="TPR-like_helical_dom_sf"/>
</dbReference>
<dbReference type="EMBL" id="CP061281">
    <property type="protein sequence ID" value="QNS08162.1"/>
    <property type="molecule type" value="Genomic_DNA"/>
</dbReference>